<feature type="domain" description="HTH cro/C1-type" evidence="1">
    <location>
        <begin position="84"/>
        <end position="136"/>
    </location>
</feature>
<proteinExistence type="predicted"/>
<sequence length="211" mass="23080">MDLQQDISPISTDFTALLPSKRTSRAVTSVILVGAMGATVLGVGNSITLATIGGVSDANIRVVAQDLSSEAESDVESALARMDLEEVRSAFQVSMTDLALLFGVSRTALYGWFQGKNTQRKHAERLRDLLNYAAEIRSKEIARLDLLMKVPLLGGSSFFDRLRQDENVPEALDALVHLSSDRMQSVRARAISTRRPTHEIEDVSTGFSELE</sequence>
<reference evidence="2 3" key="1">
    <citation type="submission" date="2016-10" db="EMBL/GenBank/DDBJ databases">
        <authorList>
            <person name="de Groot N.N."/>
        </authorList>
    </citation>
    <scope>NUCLEOTIDE SEQUENCE [LARGE SCALE GENOMIC DNA]</scope>
    <source>
        <strain evidence="2 3">AB35.6</strain>
    </source>
</reference>
<dbReference type="EMBL" id="FNSD01000001">
    <property type="protein sequence ID" value="SEB98774.1"/>
    <property type="molecule type" value="Genomic_DNA"/>
</dbReference>
<gene>
    <name evidence="2" type="ORF">SAMN05443244_2357</name>
</gene>
<evidence type="ECO:0000259" key="1">
    <source>
        <dbReference type="PROSITE" id="PS50943"/>
    </source>
</evidence>
<dbReference type="Proteomes" id="UP000182409">
    <property type="component" value="Unassembled WGS sequence"/>
</dbReference>
<name>A0A1H4NUB2_9BACT</name>
<evidence type="ECO:0000313" key="3">
    <source>
        <dbReference type="Proteomes" id="UP000182409"/>
    </source>
</evidence>
<dbReference type="AlphaFoldDB" id="A0A1H4NUB2"/>
<accession>A0A1H4NUB2</accession>
<organism evidence="2 3">
    <name type="scientific">Terriglobus roseus</name>
    <dbReference type="NCBI Taxonomy" id="392734"/>
    <lineage>
        <taxon>Bacteria</taxon>
        <taxon>Pseudomonadati</taxon>
        <taxon>Acidobacteriota</taxon>
        <taxon>Terriglobia</taxon>
        <taxon>Terriglobales</taxon>
        <taxon>Acidobacteriaceae</taxon>
        <taxon>Terriglobus</taxon>
    </lineage>
</organism>
<protein>
    <recommendedName>
        <fullName evidence="1">HTH cro/C1-type domain-containing protein</fullName>
    </recommendedName>
</protein>
<dbReference type="PROSITE" id="PS50943">
    <property type="entry name" value="HTH_CROC1"/>
    <property type="match status" value="1"/>
</dbReference>
<evidence type="ECO:0000313" key="2">
    <source>
        <dbReference type="EMBL" id="SEB98774.1"/>
    </source>
</evidence>
<dbReference type="RefSeq" id="WP_074654217.1">
    <property type="nucleotide sequence ID" value="NZ_FNSD01000001.1"/>
</dbReference>
<dbReference type="InterPro" id="IPR001387">
    <property type="entry name" value="Cro/C1-type_HTH"/>
</dbReference>
<dbReference type="OrthoDB" id="8912597at2"/>